<protein>
    <recommendedName>
        <fullName evidence="3">RNA-directed DNA polymerase, eukaryota</fullName>
    </recommendedName>
</protein>
<organism evidence="1 2">
    <name type="scientific">Tanacetum coccineum</name>
    <dbReference type="NCBI Taxonomy" id="301880"/>
    <lineage>
        <taxon>Eukaryota</taxon>
        <taxon>Viridiplantae</taxon>
        <taxon>Streptophyta</taxon>
        <taxon>Embryophyta</taxon>
        <taxon>Tracheophyta</taxon>
        <taxon>Spermatophyta</taxon>
        <taxon>Magnoliopsida</taxon>
        <taxon>eudicotyledons</taxon>
        <taxon>Gunneridae</taxon>
        <taxon>Pentapetalae</taxon>
        <taxon>asterids</taxon>
        <taxon>campanulids</taxon>
        <taxon>Asterales</taxon>
        <taxon>Asteraceae</taxon>
        <taxon>Asteroideae</taxon>
        <taxon>Anthemideae</taxon>
        <taxon>Anthemidinae</taxon>
        <taxon>Tanacetum</taxon>
    </lineage>
</organism>
<evidence type="ECO:0000313" key="2">
    <source>
        <dbReference type="Proteomes" id="UP001151760"/>
    </source>
</evidence>
<proteinExistence type="predicted"/>
<reference evidence="1" key="2">
    <citation type="submission" date="2022-01" db="EMBL/GenBank/DDBJ databases">
        <authorList>
            <person name="Yamashiro T."/>
            <person name="Shiraishi A."/>
            <person name="Satake H."/>
            <person name="Nakayama K."/>
        </authorList>
    </citation>
    <scope>NUCLEOTIDE SEQUENCE</scope>
</reference>
<comment type="caution">
    <text evidence="1">The sequence shown here is derived from an EMBL/GenBank/DDBJ whole genome shotgun (WGS) entry which is preliminary data.</text>
</comment>
<dbReference type="Proteomes" id="UP001151760">
    <property type="component" value="Unassembled WGS sequence"/>
</dbReference>
<keyword evidence="2" id="KW-1185">Reference proteome</keyword>
<evidence type="ECO:0000313" key="1">
    <source>
        <dbReference type="EMBL" id="GJT31927.1"/>
    </source>
</evidence>
<feature type="non-terminal residue" evidence="1">
    <location>
        <position position="1"/>
    </location>
</feature>
<reference evidence="1" key="1">
    <citation type="journal article" date="2022" name="Int. J. Mol. Sci.">
        <title>Draft Genome of Tanacetum Coccineum: Genomic Comparison of Closely Related Tanacetum-Family Plants.</title>
        <authorList>
            <person name="Yamashiro T."/>
            <person name="Shiraishi A."/>
            <person name="Nakayama K."/>
            <person name="Satake H."/>
        </authorList>
    </citation>
    <scope>NUCLEOTIDE SEQUENCE</scope>
</reference>
<dbReference type="EMBL" id="BQNB010014749">
    <property type="protein sequence ID" value="GJT31927.1"/>
    <property type="molecule type" value="Genomic_DNA"/>
</dbReference>
<accession>A0ABQ5CZH5</accession>
<name>A0ABQ5CZH5_9ASTR</name>
<gene>
    <name evidence="1" type="ORF">Tco_0922346</name>
</gene>
<evidence type="ECO:0008006" key="3">
    <source>
        <dbReference type="Google" id="ProtNLM"/>
    </source>
</evidence>
<sequence length="59" mass="6272">SNSGTYTFNHSHKAPSGGSILEILDGMIRVGQSMGYKMDGCTKDIERIIGMQGADAVPK</sequence>